<dbReference type="PANTHER" id="PTHR46696">
    <property type="entry name" value="P450, PUTATIVE (EUROFUNG)-RELATED"/>
    <property type="match status" value="1"/>
</dbReference>
<keyword evidence="2" id="KW-0479">Metal-binding</keyword>
<dbReference type="InterPro" id="IPR036396">
    <property type="entry name" value="Cyt_P450_sf"/>
</dbReference>
<dbReference type="InterPro" id="IPR002397">
    <property type="entry name" value="Cyt_P450_B"/>
</dbReference>
<proteinExistence type="inferred from homology"/>
<dbReference type="Pfam" id="PF00067">
    <property type="entry name" value="p450"/>
    <property type="match status" value="1"/>
</dbReference>
<dbReference type="EMBL" id="BAAAPE010000005">
    <property type="protein sequence ID" value="GAA2068966.1"/>
    <property type="molecule type" value="Genomic_DNA"/>
</dbReference>
<dbReference type="InterPro" id="IPR001128">
    <property type="entry name" value="Cyt_P450"/>
</dbReference>
<accession>A0ABN2VRS8</accession>
<evidence type="ECO:0000256" key="2">
    <source>
        <dbReference type="RuleBase" id="RU000461"/>
    </source>
</evidence>
<dbReference type="CDD" id="cd11031">
    <property type="entry name" value="Cyp158A-like"/>
    <property type="match status" value="1"/>
</dbReference>
<feature type="region of interest" description="Disordered" evidence="3">
    <location>
        <begin position="72"/>
        <end position="91"/>
    </location>
</feature>
<sequence length="409" mass="43774">MSAPATPAPAPAPYPFNAMDGLDLAEAYGRAQRTGGLTRVRMPYGEPAWLATRYADARAVLGDPRFSRAMARTRDAPRTTPVEPLGIVSMDPPEHTRVRGLVARAFTARRAEGLRPRVRGTAEAALLRMRGRGAPADLVEDFALPVPITVICELLGVPDADRARFRGWSEAVLSTSGATPEEFGRATAALKAYMTELIALRGAGTSRGAGRAEPSDDLLTALARARDDDGGRLGEDELAELGIALLLGGYETTASQLANFTYTLLTERPGELARLREDPGAVASWTEELLRYVPLAASASLPRYATEDLDIGGTRVRAREPVLVAIGAANRDALRYPAPAALDPARDSRAHLAFGHGIHRCVGAALARVELQESLLALARLLPGLRLDAAPEWKTAAFLRGPTTLPVRW</sequence>
<dbReference type="SUPFAM" id="SSF48264">
    <property type="entry name" value="Cytochrome P450"/>
    <property type="match status" value="1"/>
</dbReference>
<dbReference type="PRINTS" id="PR00359">
    <property type="entry name" value="BP450"/>
</dbReference>
<keyword evidence="5" id="KW-1185">Reference proteome</keyword>
<reference evidence="4 5" key="1">
    <citation type="journal article" date="2019" name="Int. J. Syst. Evol. Microbiol.">
        <title>The Global Catalogue of Microorganisms (GCM) 10K type strain sequencing project: providing services to taxonomists for standard genome sequencing and annotation.</title>
        <authorList>
            <consortium name="The Broad Institute Genomics Platform"/>
            <consortium name="The Broad Institute Genome Sequencing Center for Infectious Disease"/>
            <person name="Wu L."/>
            <person name="Ma J."/>
        </authorList>
    </citation>
    <scope>NUCLEOTIDE SEQUENCE [LARGE SCALE GENOMIC DNA]</scope>
    <source>
        <strain evidence="4 5">JCM 15478</strain>
    </source>
</reference>
<dbReference type="Proteomes" id="UP001500016">
    <property type="component" value="Unassembled WGS sequence"/>
</dbReference>
<organism evidence="4 5">
    <name type="scientific">Streptomyces albiaxialis</name>
    <dbReference type="NCBI Taxonomy" id="329523"/>
    <lineage>
        <taxon>Bacteria</taxon>
        <taxon>Bacillati</taxon>
        <taxon>Actinomycetota</taxon>
        <taxon>Actinomycetes</taxon>
        <taxon>Kitasatosporales</taxon>
        <taxon>Streptomycetaceae</taxon>
        <taxon>Streptomyces</taxon>
    </lineage>
</organism>
<keyword evidence="2" id="KW-0503">Monooxygenase</keyword>
<name>A0ABN2VRS8_9ACTN</name>
<dbReference type="InterPro" id="IPR017972">
    <property type="entry name" value="Cyt_P450_CS"/>
</dbReference>
<evidence type="ECO:0000256" key="3">
    <source>
        <dbReference type="SAM" id="MobiDB-lite"/>
    </source>
</evidence>
<dbReference type="PRINTS" id="PR00385">
    <property type="entry name" value="P450"/>
</dbReference>
<dbReference type="PROSITE" id="PS00086">
    <property type="entry name" value="CYTOCHROME_P450"/>
    <property type="match status" value="1"/>
</dbReference>
<dbReference type="Gene3D" id="1.10.630.10">
    <property type="entry name" value="Cytochrome P450"/>
    <property type="match status" value="1"/>
</dbReference>
<protein>
    <submittedName>
        <fullName evidence="4">Cytochrome P450</fullName>
    </submittedName>
</protein>
<gene>
    <name evidence="4" type="ORF">GCM10009801_17880</name>
</gene>
<dbReference type="PANTHER" id="PTHR46696:SF1">
    <property type="entry name" value="CYTOCHROME P450 YJIB-RELATED"/>
    <property type="match status" value="1"/>
</dbReference>
<keyword evidence="2" id="KW-0349">Heme</keyword>
<comment type="similarity">
    <text evidence="1 2">Belongs to the cytochrome P450 family.</text>
</comment>
<keyword evidence="2" id="KW-0408">Iron</keyword>
<keyword evidence="2" id="KW-0560">Oxidoreductase</keyword>
<evidence type="ECO:0000313" key="4">
    <source>
        <dbReference type="EMBL" id="GAA2068966.1"/>
    </source>
</evidence>
<evidence type="ECO:0000256" key="1">
    <source>
        <dbReference type="ARBA" id="ARBA00010617"/>
    </source>
</evidence>
<comment type="caution">
    <text evidence="4">The sequence shown here is derived from an EMBL/GenBank/DDBJ whole genome shotgun (WGS) entry which is preliminary data.</text>
</comment>
<evidence type="ECO:0000313" key="5">
    <source>
        <dbReference type="Proteomes" id="UP001500016"/>
    </source>
</evidence>